<feature type="transmembrane region" description="Helical" evidence="17">
    <location>
        <begin position="6"/>
        <end position="24"/>
    </location>
</feature>
<comment type="function">
    <text evidence="1 16">The transhydrogenation between NADH and NADP is coupled to respiration and ATP hydrolysis and functions as a proton pump across the membrane.</text>
</comment>
<organism evidence="19 20">
    <name type="scientific">Eilatimonas milleporae</name>
    <dbReference type="NCBI Taxonomy" id="911205"/>
    <lineage>
        <taxon>Bacteria</taxon>
        <taxon>Pseudomonadati</taxon>
        <taxon>Pseudomonadota</taxon>
        <taxon>Alphaproteobacteria</taxon>
        <taxon>Kordiimonadales</taxon>
        <taxon>Kordiimonadaceae</taxon>
        <taxon>Eilatimonas</taxon>
    </lineage>
</organism>
<reference evidence="19 20" key="1">
    <citation type="submission" date="2018-10" db="EMBL/GenBank/DDBJ databases">
        <title>Genomic Encyclopedia of Archaeal and Bacterial Type Strains, Phase II (KMG-II): from individual species to whole genera.</title>
        <authorList>
            <person name="Goeker M."/>
        </authorList>
    </citation>
    <scope>NUCLEOTIDE SEQUENCE [LARGE SCALE GENOMIC DNA]</scope>
    <source>
        <strain evidence="19 20">DSM 25217</strain>
    </source>
</reference>
<evidence type="ECO:0000256" key="16">
    <source>
        <dbReference type="PIRNR" id="PIRNR000204"/>
    </source>
</evidence>
<dbReference type="EC" id="7.1.1.1" evidence="4 16"/>
<dbReference type="GO" id="GO:0050661">
    <property type="term" value="F:NADP binding"/>
    <property type="evidence" value="ECO:0007669"/>
    <property type="project" value="InterPro"/>
</dbReference>
<evidence type="ECO:0000256" key="15">
    <source>
        <dbReference type="ARBA" id="ARBA00066047"/>
    </source>
</evidence>
<feature type="transmembrane region" description="Helical" evidence="17">
    <location>
        <begin position="36"/>
        <end position="53"/>
    </location>
</feature>
<evidence type="ECO:0000256" key="4">
    <source>
        <dbReference type="ARBA" id="ARBA00012943"/>
    </source>
</evidence>
<feature type="transmembrane region" description="Helical" evidence="17">
    <location>
        <begin position="89"/>
        <end position="110"/>
    </location>
</feature>
<keyword evidence="10 16" id="KW-1278">Translocase</keyword>
<accession>A0A3M0CVY0</accession>
<keyword evidence="11 17" id="KW-1133">Transmembrane helix</keyword>
<dbReference type="PANTHER" id="PTHR44758">
    <property type="entry name" value="NAD(P) TRANSHYDROGENASE SUBUNIT BETA"/>
    <property type="match status" value="1"/>
</dbReference>
<evidence type="ECO:0000256" key="5">
    <source>
        <dbReference type="ARBA" id="ARBA00014581"/>
    </source>
</evidence>
<dbReference type="GO" id="GO:0008750">
    <property type="term" value="F:proton-translocating NAD(P)+ transhydrogenase activity"/>
    <property type="evidence" value="ECO:0007669"/>
    <property type="project" value="UniProtKB-EC"/>
</dbReference>
<evidence type="ECO:0000256" key="13">
    <source>
        <dbReference type="ARBA" id="ARBA00023136"/>
    </source>
</evidence>
<evidence type="ECO:0000256" key="9">
    <source>
        <dbReference type="ARBA" id="ARBA00022857"/>
    </source>
</evidence>
<comment type="subunit">
    <text evidence="15">Complex of an alpha and a beta chain; in Rhodospirillum, the alpha chain seems to be made of two subunits.</text>
</comment>
<proteinExistence type="inferred from homology"/>
<evidence type="ECO:0000256" key="6">
    <source>
        <dbReference type="ARBA" id="ARBA00022475"/>
    </source>
</evidence>
<dbReference type="GO" id="GO:0005886">
    <property type="term" value="C:plasma membrane"/>
    <property type="evidence" value="ECO:0007669"/>
    <property type="project" value="UniProtKB-SubCell"/>
</dbReference>
<feature type="transmembrane region" description="Helical" evidence="17">
    <location>
        <begin position="59"/>
        <end position="77"/>
    </location>
</feature>
<evidence type="ECO:0000256" key="12">
    <source>
        <dbReference type="ARBA" id="ARBA00023027"/>
    </source>
</evidence>
<dbReference type="FunFam" id="3.40.50.1220:FF:000002">
    <property type="entry name" value="NAD(P) transhydrogenase subunit beta"/>
    <property type="match status" value="1"/>
</dbReference>
<protein>
    <recommendedName>
        <fullName evidence="5 16">NAD(P) transhydrogenase subunit beta</fullName>
        <ecNumber evidence="4 16">7.1.1.1</ecNumber>
    </recommendedName>
    <alternativeName>
        <fullName evidence="16">Nicotinamide nucleotide transhydrogenase subunit beta</fullName>
    </alternativeName>
</protein>
<dbReference type="SUPFAM" id="SSF52467">
    <property type="entry name" value="DHS-like NAD/FAD-binding domain"/>
    <property type="match status" value="1"/>
</dbReference>
<evidence type="ECO:0000256" key="14">
    <source>
        <dbReference type="ARBA" id="ARBA00048202"/>
    </source>
</evidence>
<keyword evidence="12 16" id="KW-0520">NAD</keyword>
<keyword evidence="8 17" id="KW-0812">Transmembrane</keyword>
<feature type="transmembrane region" description="Helical" evidence="17">
    <location>
        <begin position="130"/>
        <end position="149"/>
    </location>
</feature>
<comment type="caution">
    <text evidence="19">The sequence shown here is derived from an EMBL/GenBank/DDBJ whole genome shotgun (WGS) entry which is preliminary data.</text>
</comment>
<evidence type="ECO:0000256" key="1">
    <source>
        <dbReference type="ARBA" id="ARBA00003943"/>
    </source>
</evidence>
<evidence type="ECO:0000256" key="11">
    <source>
        <dbReference type="ARBA" id="ARBA00022989"/>
    </source>
</evidence>
<feature type="transmembrane region" description="Helical" evidence="17">
    <location>
        <begin position="198"/>
        <end position="217"/>
    </location>
</feature>
<dbReference type="InterPro" id="IPR012136">
    <property type="entry name" value="NADH_DH_b"/>
</dbReference>
<evidence type="ECO:0000313" key="19">
    <source>
        <dbReference type="EMBL" id="RMB07833.1"/>
    </source>
</evidence>
<keyword evidence="7 16" id="KW-0997">Cell inner membrane</keyword>
<dbReference type="AlphaFoldDB" id="A0A3M0CVY0"/>
<dbReference type="FunCoup" id="A0A3M0CVY0">
    <property type="interactions" value="98"/>
</dbReference>
<dbReference type="PANTHER" id="PTHR44758:SF1">
    <property type="entry name" value="NAD(P) TRANSHYDROGENASE SUBUNIT BETA"/>
    <property type="match status" value="1"/>
</dbReference>
<comment type="similarity">
    <text evidence="3 16">Belongs to the PNT beta subunit family.</text>
</comment>
<comment type="catalytic activity">
    <reaction evidence="14 16">
        <text>NAD(+) + NADPH + H(+)(in) = NADH + NADP(+) + H(+)(out)</text>
        <dbReference type="Rhea" id="RHEA:47992"/>
        <dbReference type="ChEBI" id="CHEBI:15378"/>
        <dbReference type="ChEBI" id="CHEBI:57540"/>
        <dbReference type="ChEBI" id="CHEBI:57783"/>
        <dbReference type="ChEBI" id="CHEBI:57945"/>
        <dbReference type="ChEBI" id="CHEBI:58349"/>
        <dbReference type="EC" id="7.1.1.1"/>
    </reaction>
</comment>
<evidence type="ECO:0000256" key="10">
    <source>
        <dbReference type="ARBA" id="ARBA00022967"/>
    </source>
</evidence>
<evidence type="ECO:0000256" key="17">
    <source>
        <dbReference type="SAM" id="Phobius"/>
    </source>
</evidence>
<gene>
    <name evidence="19" type="ORF">BXY39_1925</name>
</gene>
<dbReference type="EMBL" id="REFR01000011">
    <property type="protein sequence ID" value="RMB07833.1"/>
    <property type="molecule type" value="Genomic_DNA"/>
</dbReference>
<dbReference type="Proteomes" id="UP000271227">
    <property type="component" value="Unassembled WGS sequence"/>
</dbReference>
<name>A0A3M0CVY0_9PROT</name>
<dbReference type="InParanoid" id="A0A3M0CVY0"/>
<dbReference type="InterPro" id="IPR034300">
    <property type="entry name" value="PNTB-like"/>
</dbReference>
<keyword evidence="13 16" id="KW-0472">Membrane</keyword>
<evidence type="ECO:0000259" key="18">
    <source>
        <dbReference type="Pfam" id="PF02233"/>
    </source>
</evidence>
<dbReference type="RefSeq" id="WP_121938616.1">
    <property type="nucleotide sequence ID" value="NZ_REFR01000011.1"/>
</dbReference>
<feature type="transmembrane region" description="Helical" evidence="17">
    <location>
        <begin position="169"/>
        <end position="186"/>
    </location>
</feature>
<feature type="domain" description="NADP transhydrogenase beta-like" evidence="18">
    <location>
        <begin position="10"/>
        <end position="469"/>
    </location>
</feature>
<dbReference type="PIRSF" id="PIRSF000204">
    <property type="entry name" value="PNTB"/>
    <property type="match status" value="1"/>
</dbReference>
<dbReference type="Pfam" id="PF02233">
    <property type="entry name" value="PNTB"/>
    <property type="match status" value="1"/>
</dbReference>
<dbReference type="OrthoDB" id="9763786at2"/>
<dbReference type="InterPro" id="IPR029035">
    <property type="entry name" value="DHS-like_NAD/FAD-binding_dom"/>
</dbReference>
<dbReference type="Gene3D" id="3.40.50.1220">
    <property type="entry name" value="TPP-binding domain"/>
    <property type="match status" value="1"/>
</dbReference>
<keyword evidence="6 16" id="KW-1003">Cell membrane</keyword>
<keyword evidence="9 16" id="KW-0521">NADP</keyword>
<evidence type="ECO:0000256" key="8">
    <source>
        <dbReference type="ARBA" id="ARBA00022692"/>
    </source>
</evidence>
<evidence type="ECO:0000256" key="2">
    <source>
        <dbReference type="ARBA" id="ARBA00004429"/>
    </source>
</evidence>
<keyword evidence="20" id="KW-1185">Reference proteome</keyword>
<comment type="subcellular location">
    <subcellularLocation>
        <location evidence="2">Cell inner membrane</location>
        <topology evidence="2">Multi-pass membrane protein</topology>
    </subcellularLocation>
</comment>
<evidence type="ECO:0000256" key="3">
    <source>
        <dbReference type="ARBA" id="ARBA00007919"/>
    </source>
</evidence>
<evidence type="ECO:0000313" key="20">
    <source>
        <dbReference type="Proteomes" id="UP000271227"/>
    </source>
</evidence>
<sequence>MSQFQTDVTAVAYLVAAVLFILSLRGLSSPETSRRGNVFGILGMTIAIVTTVLNPEIVSYDWIIGALVVGGAVGFVIARRIAMTAMPQLVAAFHSLVGLAAVLVAASAFLNPEAFGIADAVGRIFTASKVEMSLGAAIGAITFSGSVIAFAKLNGNMSGAPILLPGRHLVNGLIGLAIVAMIVLFSGDDAGAIAGVSVFWWLIALSFVIGFLLIIPIGGADMPVVVSMLNSYSGWAAAGIGFTLANTALIVTGALVGSSGAILSYIMCKGMNRSFISVILGGFGGDDAAAGGAEREQRPVKQGSADDAAFIMKNASKVIIVPGYGMAVAQAQHALKEMADMLKKEGVKVSYAIHPVAGRMPGHMNVLLAEANVPYDEVFELEDINSEFAQADVAFVIGANDVTNPAAKTDPQSPIFGMPILEVEKAQTVLFVKRSLGSGYAGVENELFFRDNTMMLFADAKKMVEGIVKAL</sequence>
<evidence type="ECO:0000256" key="7">
    <source>
        <dbReference type="ARBA" id="ARBA00022519"/>
    </source>
</evidence>